<accession>A0A8J6LLU6</accession>
<name>A0A8J6LLU6_TENMO</name>
<protein>
    <submittedName>
        <fullName evidence="2">Uncharacterized protein</fullName>
    </submittedName>
</protein>
<reference evidence="2" key="2">
    <citation type="submission" date="2021-08" db="EMBL/GenBank/DDBJ databases">
        <authorList>
            <person name="Eriksson T."/>
        </authorList>
    </citation>
    <scope>NUCLEOTIDE SEQUENCE</scope>
    <source>
        <strain evidence="2">Stoneville</strain>
        <tissue evidence="2">Whole head</tissue>
    </source>
</reference>
<evidence type="ECO:0000313" key="2">
    <source>
        <dbReference type="EMBL" id="KAH0817311.1"/>
    </source>
</evidence>
<evidence type="ECO:0000256" key="1">
    <source>
        <dbReference type="SAM" id="MobiDB-lite"/>
    </source>
</evidence>
<organism evidence="2 3">
    <name type="scientific">Tenebrio molitor</name>
    <name type="common">Yellow mealworm beetle</name>
    <dbReference type="NCBI Taxonomy" id="7067"/>
    <lineage>
        <taxon>Eukaryota</taxon>
        <taxon>Metazoa</taxon>
        <taxon>Ecdysozoa</taxon>
        <taxon>Arthropoda</taxon>
        <taxon>Hexapoda</taxon>
        <taxon>Insecta</taxon>
        <taxon>Pterygota</taxon>
        <taxon>Neoptera</taxon>
        <taxon>Endopterygota</taxon>
        <taxon>Coleoptera</taxon>
        <taxon>Polyphaga</taxon>
        <taxon>Cucujiformia</taxon>
        <taxon>Tenebrionidae</taxon>
        <taxon>Tenebrio</taxon>
    </lineage>
</organism>
<gene>
    <name evidence="2" type="ORF">GEV33_005480</name>
</gene>
<evidence type="ECO:0000313" key="3">
    <source>
        <dbReference type="Proteomes" id="UP000719412"/>
    </source>
</evidence>
<dbReference type="Proteomes" id="UP000719412">
    <property type="component" value="Unassembled WGS sequence"/>
</dbReference>
<feature type="region of interest" description="Disordered" evidence="1">
    <location>
        <begin position="1"/>
        <end position="23"/>
    </location>
</feature>
<dbReference type="EMBL" id="JABDTM020019763">
    <property type="protein sequence ID" value="KAH0817311.1"/>
    <property type="molecule type" value="Genomic_DNA"/>
</dbReference>
<keyword evidence="3" id="KW-1185">Reference proteome</keyword>
<comment type="caution">
    <text evidence="2">The sequence shown here is derived from an EMBL/GenBank/DDBJ whole genome shotgun (WGS) entry which is preliminary data.</text>
</comment>
<sequence length="137" mass="15408">MHSPPAVSAEEDRQYQRYSRNGITSQPFTKQTYDLCIWLPPPAIPTGCARSTTQPCHEPKMSHPNLFLNTVGTDFIAQVVQTCYHSVAKTPDNSISITGMADSDAWQLESNGAVRDSQERRQVNNLWPREWCSELGL</sequence>
<reference evidence="2" key="1">
    <citation type="journal article" date="2020" name="J Insects Food Feed">
        <title>The yellow mealworm (Tenebrio molitor) genome: a resource for the emerging insects as food and feed industry.</title>
        <authorList>
            <person name="Eriksson T."/>
            <person name="Andere A."/>
            <person name="Kelstrup H."/>
            <person name="Emery V."/>
            <person name="Picard C."/>
        </authorList>
    </citation>
    <scope>NUCLEOTIDE SEQUENCE</scope>
    <source>
        <strain evidence="2">Stoneville</strain>
        <tissue evidence="2">Whole head</tissue>
    </source>
</reference>
<dbReference type="AlphaFoldDB" id="A0A8J6LLU6"/>
<proteinExistence type="predicted"/>